<evidence type="ECO:0000256" key="11">
    <source>
        <dbReference type="ARBA" id="ARBA00023180"/>
    </source>
</evidence>
<evidence type="ECO:0000256" key="19">
    <source>
        <dbReference type="SAM" id="Phobius"/>
    </source>
</evidence>
<evidence type="ECO:0000313" key="20">
    <source>
        <dbReference type="Proteomes" id="UP000887575"/>
    </source>
</evidence>
<feature type="transmembrane region" description="Helical" evidence="19">
    <location>
        <begin position="315"/>
        <end position="334"/>
    </location>
</feature>
<evidence type="ECO:0000256" key="12">
    <source>
        <dbReference type="ARBA" id="ARBA00023273"/>
    </source>
</evidence>
<evidence type="ECO:0000256" key="6">
    <source>
        <dbReference type="ARBA" id="ARBA00022725"/>
    </source>
</evidence>
<evidence type="ECO:0000256" key="16">
    <source>
        <dbReference type="ARBA" id="ARBA00067967"/>
    </source>
</evidence>
<keyword evidence="10" id="KW-0675">Receptor</keyword>
<evidence type="ECO:0000256" key="1">
    <source>
        <dbReference type="ARBA" id="ARBA00004272"/>
    </source>
</evidence>
<evidence type="ECO:0000256" key="15">
    <source>
        <dbReference type="ARBA" id="ARBA00064300"/>
    </source>
</evidence>
<feature type="transmembrane region" description="Helical" evidence="19">
    <location>
        <begin position="247"/>
        <end position="271"/>
    </location>
</feature>
<dbReference type="InterPro" id="IPR019428">
    <property type="entry name" value="7TM_GPCR_serpentine_rcpt_Str"/>
</dbReference>
<feature type="transmembrane region" description="Helical" evidence="19">
    <location>
        <begin position="451"/>
        <end position="477"/>
    </location>
</feature>
<dbReference type="GO" id="GO:0007608">
    <property type="term" value="P:sensory perception of smell"/>
    <property type="evidence" value="ECO:0007669"/>
    <property type="project" value="UniProtKB-KW"/>
</dbReference>
<dbReference type="GO" id="GO:0060170">
    <property type="term" value="C:ciliary membrane"/>
    <property type="evidence" value="ECO:0007669"/>
    <property type="project" value="UniProtKB-SubCell"/>
</dbReference>
<keyword evidence="9 19" id="KW-0472">Membrane</keyword>
<dbReference type="PANTHER" id="PTHR22943">
    <property type="entry name" value="7-TRANSMEMBRANE DOMAIN RECEPTOR C.ELEGANS"/>
    <property type="match status" value="1"/>
</dbReference>
<comment type="subunit">
    <text evidence="15">Interacts with odr-4.</text>
</comment>
<evidence type="ECO:0000256" key="8">
    <source>
        <dbReference type="ARBA" id="ARBA00023069"/>
    </source>
</evidence>
<reference evidence="21" key="1">
    <citation type="submission" date="2024-02" db="UniProtKB">
        <authorList>
            <consortium name="WormBaseParasite"/>
        </authorList>
    </citation>
    <scope>IDENTIFICATION</scope>
</reference>
<feature type="transmembrane region" description="Helical" evidence="19">
    <location>
        <begin position="340"/>
        <end position="362"/>
    </location>
</feature>
<evidence type="ECO:0000256" key="17">
    <source>
        <dbReference type="ARBA" id="ARBA00078653"/>
    </source>
</evidence>
<keyword evidence="5 19" id="KW-0812">Transmembrane</keyword>
<feature type="transmembrane region" description="Helical" evidence="19">
    <location>
        <begin position="86"/>
        <end position="108"/>
    </location>
</feature>
<feature type="transmembrane region" description="Helical" evidence="19">
    <location>
        <begin position="498"/>
        <end position="523"/>
    </location>
</feature>
<dbReference type="GO" id="GO:0006935">
    <property type="term" value="P:chemotaxis"/>
    <property type="evidence" value="ECO:0007669"/>
    <property type="project" value="UniProtKB-KW"/>
</dbReference>
<name>A0AAF3FRU0_9BILA</name>
<dbReference type="SUPFAM" id="SSF81321">
    <property type="entry name" value="Family A G protein-coupled receptor-like"/>
    <property type="match status" value="2"/>
</dbReference>
<dbReference type="FunFam" id="1.20.1070.10:FF:000128">
    <property type="entry name" value="Seven TM Receptor"/>
    <property type="match status" value="2"/>
</dbReference>
<organism evidence="20 21">
    <name type="scientific">Mesorhabditis belari</name>
    <dbReference type="NCBI Taxonomy" id="2138241"/>
    <lineage>
        <taxon>Eukaryota</taxon>
        <taxon>Metazoa</taxon>
        <taxon>Ecdysozoa</taxon>
        <taxon>Nematoda</taxon>
        <taxon>Chromadorea</taxon>
        <taxon>Rhabditida</taxon>
        <taxon>Rhabditina</taxon>
        <taxon>Rhabditomorpha</taxon>
        <taxon>Rhabditoidea</taxon>
        <taxon>Rhabditidae</taxon>
        <taxon>Mesorhabditinae</taxon>
        <taxon>Mesorhabditis</taxon>
    </lineage>
</organism>
<keyword evidence="8" id="KW-0969">Cilium</keyword>
<comment type="similarity">
    <text evidence="14">Belongs to the nematode receptor-like protein str family.</text>
</comment>
<sequence>MLSLLSERNLMFLNFCLCITTNTILITLILRFTKRHMITYSRMMLIFACFNVSYSAICAIIEPVLFAYDYGYVMFASSRLVSSSPFWSLLGLLLYASAYAQSLALLCFHFIYRWSLICKVRKVVDTNPYIVYTAMLIVHILTALVYSLIVTTFLLDDQSVKEALKDAFTANFQNNIDSTTILGGLYFRRNPDGGKTFLLKSWLGTAFCLLFIFSTFVVIVYCGLNIHWTLALDSAMSKKAKRIQKGIFRALLVQTLTPTIFEYIPSGLILICPMFGFPLDASIITIFFGMYSFAEPMGTIFFIKDYRNAIIKQVIFSYGYGFFMFCTSDLVMGSKLLSAIGLHIYASAYAQSLALLCFHFVYRYSLICHLKYFRDMSQREIIASMIFFYMFIACGYAGNVFIFLYDNPIVIQDFSSPIAETFEGDIREISSLGCVYFTFINGLKTLNIKSWIGMGICMSFITGSFTIIIFCGVKIFTTLQAATMSKKTKKLQMSLFKALVVQTMIPVACEYAPAGVVLLLPIFNLSVDTTFVTVSFGVYSFVEPCAMIYFVTDYRNAFLRKLCIPEKVKSNMMGEGEIPSPSFVLPKWPSMVQLPKLKPGTQIIRITSAL</sequence>
<dbReference type="Proteomes" id="UP000887575">
    <property type="component" value="Unassembled WGS sequence"/>
</dbReference>
<dbReference type="Pfam" id="PF10326">
    <property type="entry name" value="7TM_GPCR_Str"/>
    <property type="match status" value="1"/>
</dbReference>
<dbReference type="WBParaSite" id="MBELARI_LOCUS9946">
    <property type="protein sequence ID" value="MBELARI_LOCUS9946"/>
    <property type="gene ID" value="MBELARI_LOCUS9946"/>
</dbReference>
<feature type="transmembrane region" description="Helical" evidence="19">
    <location>
        <begin position="129"/>
        <end position="155"/>
    </location>
</feature>
<accession>A0AAF3FRU0</accession>
<keyword evidence="3" id="KW-0145">Chemotaxis</keyword>
<evidence type="ECO:0000256" key="5">
    <source>
        <dbReference type="ARBA" id="ARBA00022692"/>
    </source>
</evidence>
<dbReference type="PANTHER" id="PTHR22943:SF248">
    <property type="entry name" value="SEVEN TM RECEPTOR"/>
    <property type="match status" value="1"/>
</dbReference>
<feature type="transmembrane region" description="Helical" evidence="19">
    <location>
        <begin position="12"/>
        <end position="32"/>
    </location>
</feature>
<keyword evidence="2" id="KW-1003">Cell membrane</keyword>
<protein>
    <recommendedName>
        <fullName evidence="16">Serpentine receptor class r-10</fullName>
    </recommendedName>
    <alternativeName>
        <fullName evidence="17">Odorant response abnormal protein 10</fullName>
    </alternativeName>
    <alternativeName>
        <fullName evidence="18">Olfactory receptor 10</fullName>
    </alternativeName>
</protein>
<evidence type="ECO:0000256" key="18">
    <source>
        <dbReference type="ARBA" id="ARBA00082489"/>
    </source>
</evidence>
<keyword evidence="7 19" id="KW-1133">Transmembrane helix</keyword>
<evidence type="ECO:0000256" key="4">
    <source>
        <dbReference type="ARBA" id="ARBA00022606"/>
    </source>
</evidence>
<feature type="transmembrane region" description="Helical" evidence="19">
    <location>
        <begin position="202"/>
        <end position="226"/>
    </location>
</feature>
<evidence type="ECO:0000256" key="13">
    <source>
        <dbReference type="ARBA" id="ARBA00054965"/>
    </source>
</evidence>
<evidence type="ECO:0000256" key="3">
    <source>
        <dbReference type="ARBA" id="ARBA00022500"/>
    </source>
</evidence>
<evidence type="ECO:0000256" key="2">
    <source>
        <dbReference type="ARBA" id="ARBA00022475"/>
    </source>
</evidence>
<keyword evidence="11" id="KW-0325">Glycoprotein</keyword>
<keyword evidence="6" id="KW-0552">Olfaction</keyword>
<evidence type="ECO:0000256" key="7">
    <source>
        <dbReference type="ARBA" id="ARBA00022989"/>
    </source>
</evidence>
<evidence type="ECO:0000313" key="21">
    <source>
        <dbReference type="WBParaSite" id="MBELARI_LOCUS9946"/>
    </source>
</evidence>
<dbReference type="Pfam" id="PF10317">
    <property type="entry name" value="7TM_GPCR_Srd"/>
    <property type="match status" value="1"/>
</dbReference>
<keyword evidence="4" id="KW-0716">Sensory transduction</keyword>
<feature type="transmembrane region" description="Helical" evidence="19">
    <location>
        <begin position="44"/>
        <end position="66"/>
    </location>
</feature>
<dbReference type="InterPro" id="IPR019421">
    <property type="entry name" value="7TM_GPCR_serpentine_rcpt_Srd"/>
</dbReference>
<evidence type="ECO:0000256" key="14">
    <source>
        <dbReference type="ARBA" id="ARBA00061678"/>
    </source>
</evidence>
<dbReference type="AlphaFoldDB" id="A0AAF3FRU0"/>
<proteinExistence type="inferred from homology"/>
<keyword evidence="12" id="KW-0966">Cell projection</keyword>
<feature type="transmembrane region" description="Helical" evidence="19">
    <location>
        <begin position="283"/>
        <end position="303"/>
    </location>
</feature>
<feature type="transmembrane region" description="Helical" evidence="19">
    <location>
        <begin position="529"/>
        <end position="551"/>
    </location>
</feature>
<comment type="function">
    <text evidence="13">An odorant receptor which affects chemotaxis to the volatile odorant diacetyl. Specifies AWA neuronal cell fate via the odr-7 pathway.</text>
</comment>
<feature type="transmembrane region" description="Helical" evidence="19">
    <location>
        <begin position="382"/>
        <end position="405"/>
    </location>
</feature>
<evidence type="ECO:0000256" key="10">
    <source>
        <dbReference type="ARBA" id="ARBA00023170"/>
    </source>
</evidence>
<comment type="subcellular location">
    <subcellularLocation>
        <location evidence="1">Cell projection</location>
        <location evidence="1">Cilium membrane</location>
        <topology evidence="1">Multi-pass membrane protein</topology>
    </subcellularLocation>
</comment>
<evidence type="ECO:0000256" key="9">
    <source>
        <dbReference type="ARBA" id="ARBA00023136"/>
    </source>
</evidence>
<keyword evidence="20" id="KW-1185">Reference proteome</keyword>